<comment type="caution">
    <text evidence="2">The sequence shown here is derived from an EMBL/GenBank/DDBJ whole genome shotgun (WGS) entry which is preliminary data.</text>
</comment>
<feature type="region of interest" description="Disordered" evidence="1">
    <location>
        <begin position="1"/>
        <end position="20"/>
    </location>
</feature>
<feature type="compositionally biased region" description="Polar residues" evidence="1">
    <location>
        <begin position="1"/>
        <end position="15"/>
    </location>
</feature>
<dbReference type="EMBL" id="JAEPRD010000442">
    <property type="protein sequence ID" value="KAG2191287.1"/>
    <property type="molecule type" value="Genomic_DNA"/>
</dbReference>
<proteinExistence type="predicted"/>
<evidence type="ECO:0000256" key="1">
    <source>
        <dbReference type="SAM" id="MobiDB-lite"/>
    </source>
</evidence>
<dbReference type="AlphaFoldDB" id="A0A8H7URD7"/>
<accession>A0A8H7URD7</accession>
<dbReference type="Proteomes" id="UP000603453">
    <property type="component" value="Unassembled WGS sequence"/>
</dbReference>
<name>A0A8H7URD7_9FUNG</name>
<sequence>MDNNTQSTSRTVHSARNTKRAYEPKIEEYPRWCDLKFAHESLELRYIVNGEKAHFFLDDAVAGRSNRSKRKRANGEESPARVIRFATLSQYGAAIVHLWERQRQMKINSN</sequence>
<reference evidence="2" key="1">
    <citation type="submission" date="2020-12" db="EMBL/GenBank/DDBJ databases">
        <title>Metabolic potential, ecology and presence of endohyphal bacteria is reflected in genomic diversity of Mucoromycotina.</title>
        <authorList>
            <person name="Muszewska A."/>
            <person name="Okrasinska A."/>
            <person name="Steczkiewicz K."/>
            <person name="Drgas O."/>
            <person name="Orlowska M."/>
            <person name="Perlinska-Lenart U."/>
            <person name="Aleksandrzak-Piekarczyk T."/>
            <person name="Szatraj K."/>
            <person name="Zielenkiewicz U."/>
            <person name="Pilsyk S."/>
            <person name="Malc E."/>
            <person name="Mieczkowski P."/>
            <person name="Kruszewska J.S."/>
            <person name="Biernat P."/>
            <person name="Pawlowska J."/>
        </authorList>
    </citation>
    <scope>NUCLEOTIDE SEQUENCE</scope>
    <source>
        <strain evidence="2">WA0000017839</strain>
    </source>
</reference>
<protein>
    <submittedName>
        <fullName evidence="2">Uncharacterized protein</fullName>
    </submittedName>
</protein>
<organism evidence="2 3">
    <name type="scientific">Mucor saturninus</name>
    <dbReference type="NCBI Taxonomy" id="64648"/>
    <lineage>
        <taxon>Eukaryota</taxon>
        <taxon>Fungi</taxon>
        <taxon>Fungi incertae sedis</taxon>
        <taxon>Mucoromycota</taxon>
        <taxon>Mucoromycotina</taxon>
        <taxon>Mucoromycetes</taxon>
        <taxon>Mucorales</taxon>
        <taxon>Mucorineae</taxon>
        <taxon>Mucoraceae</taxon>
        <taxon>Mucor</taxon>
    </lineage>
</organism>
<dbReference type="OrthoDB" id="2289316at2759"/>
<gene>
    <name evidence="2" type="ORF">INT47_011474</name>
</gene>
<evidence type="ECO:0000313" key="3">
    <source>
        <dbReference type="Proteomes" id="UP000603453"/>
    </source>
</evidence>
<keyword evidence="3" id="KW-1185">Reference proteome</keyword>
<feature type="non-terminal residue" evidence="2">
    <location>
        <position position="1"/>
    </location>
</feature>
<evidence type="ECO:0000313" key="2">
    <source>
        <dbReference type="EMBL" id="KAG2191287.1"/>
    </source>
</evidence>